<dbReference type="PANTHER" id="PTHR43445:SF3">
    <property type="entry name" value="UDP-N-ACETYLMURAMATE--L-ALANINE LIGASE"/>
    <property type="match status" value="1"/>
</dbReference>
<comment type="function">
    <text evidence="14">Cell wall formation.</text>
</comment>
<gene>
    <name evidence="14 19" type="primary">murC</name>
    <name evidence="19" type="ORF">GCM10011425_04950</name>
</gene>
<evidence type="ECO:0000256" key="7">
    <source>
        <dbReference type="ARBA" id="ARBA00022741"/>
    </source>
</evidence>
<organism evidence="19 20">
    <name type="scientific">Mucilaginibacter galii</name>
    <dbReference type="NCBI Taxonomy" id="2005073"/>
    <lineage>
        <taxon>Bacteria</taxon>
        <taxon>Pseudomonadati</taxon>
        <taxon>Bacteroidota</taxon>
        <taxon>Sphingobacteriia</taxon>
        <taxon>Sphingobacteriales</taxon>
        <taxon>Sphingobacteriaceae</taxon>
        <taxon>Mucilaginibacter</taxon>
    </lineage>
</organism>
<dbReference type="InterPro" id="IPR004101">
    <property type="entry name" value="Mur_ligase_C"/>
</dbReference>
<dbReference type="InterPro" id="IPR036565">
    <property type="entry name" value="Mur-like_cat_sf"/>
</dbReference>
<dbReference type="Pfam" id="PF01225">
    <property type="entry name" value="Mur_ligase"/>
    <property type="match status" value="1"/>
</dbReference>
<dbReference type="Proteomes" id="UP000662074">
    <property type="component" value="Unassembled WGS sequence"/>
</dbReference>
<feature type="domain" description="Mur ligase N-terminal catalytic" evidence="16">
    <location>
        <begin position="10"/>
        <end position="111"/>
    </location>
</feature>
<dbReference type="SUPFAM" id="SSF53623">
    <property type="entry name" value="MurD-like peptide ligases, catalytic domain"/>
    <property type="match status" value="1"/>
</dbReference>
<evidence type="ECO:0000256" key="8">
    <source>
        <dbReference type="ARBA" id="ARBA00022840"/>
    </source>
</evidence>
<dbReference type="Pfam" id="PF08245">
    <property type="entry name" value="Mur_ligase_M"/>
    <property type="match status" value="1"/>
</dbReference>
<dbReference type="InterPro" id="IPR013221">
    <property type="entry name" value="Mur_ligase_cen"/>
</dbReference>
<dbReference type="PANTHER" id="PTHR43445">
    <property type="entry name" value="UDP-N-ACETYLMURAMATE--L-ALANINE LIGASE-RELATED"/>
    <property type="match status" value="1"/>
</dbReference>
<keyword evidence="7 14" id="KW-0547">Nucleotide-binding</keyword>
<dbReference type="InterPro" id="IPR036615">
    <property type="entry name" value="Mur_ligase_C_dom_sf"/>
</dbReference>
<evidence type="ECO:0000256" key="11">
    <source>
        <dbReference type="ARBA" id="ARBA00023306"/>
    </source>
</evidence>
<dbReference type="GO" id="GO:0009252">
    <property type="term" value="P:peptidoglycan biosynthetic process"/>
    <property type="evidence" value="ECO:0007669"/>
    <property type="project" value="UniProtKB-UniRule"/>
</dbReference>
<evidence type="ECO:0000259" key="18">
    <source>
        <dbReference type="Pfam" id="PF08245"/>
    </source>
</evidence>
<keyword evidence="4 14" id="KW-0963">Cytoplasm</keyword>
<keyword evidence="10 14" id="KW-0573">Peptidoglycan synthesis</keyword>
<keyword evidence="8 14" id="KW-0067">ATP-binding</keyword>
<sequence length="455" mass="50567">MMELRNIQRVYLIGIGGIGMSGLARYFSHLGCMVCGYDKTETPLTDALQAESMQIVFEDNVNLIPAEFTQPDEHTLIIYTPAIPKDSAILHHFKNAGFELFKRSQVLGLISQSMFTVAVAGTHGKTTTSSLIAHILTEAGKDCTAFLGGIATNYESNVLYGKSNIVVVEADEYDRSFLTLYPDIAVITSMDADHLDIYGSHEQLTQSFQMFASQIKAGGKLIAKQGLPLAHTFTSYTIKTEAADAIAHNIRVENGSFYFDFESGDTVIDDIEIGIPGMHNIENAVAAIQVALFMQVEGEVIKQALASFKGVKRRFEYIVRNEKNIYIDDYAHHPEELKACIASVKKLFPNRKLTTVFQPHLFTRTRDFADGFAEALDMTDELLMLDIYPARELPIVGVDAHTILSRMKMQDKHLLSKQAVIEHVQRHQPELLLTVGAGDIDQLVNPLKQALSHVE</sequence>
<feature type="domain" description="Mur ligase C-terminal" evidence="17">
    <location>
        <begin position="313"/>
        <end position="437"/>
    </location>
</feature>
<dbReference type="GO" id="GO:0008360">
    <property type="term" value="P:regulation of cell shape"/>
    <property type="evidence" value="ECO:0007669"/>
    <property type="project" value="UniProtKB-KW"/>
</dbReference>
<evidence type="ECO:0000256" key="10">
    <source>
        <dbReference type="ARBA" id="ARBA00022984"/>
    </source>
</evidence>
<dbReference type="GO" id="GO:0005524">
    <property type="term" value="F:ATP binding"/>
    <property type="evidence" value="ECO:0007669"/>
    <property type="project" value="UniProtKB-UniRule"/>
</dbReference>
<dbReference type="GO" id="GO:0051301">
    <property type="term" value="P:cell division"/>
    <property type="evidence" value="ECO:0007669"/>
    <property type="project" value="UniProtKB-KW"/>
</dbReference>
<evidence type="ECO:0000256" key="14">
    <source>
        <dbReference type="HAMAP-Rule" id="MF_00046"/>
    </source>
</evidence>
<dbReference type="Gene3D" id="3.40.50.720">
    <property type="entry name" value="NAD(P)-binding Rossmann-like Domain"/>
    <property type="match status" value="1"/>
</dbReference>
<keyword evidence="12 14" id="KW-0961">Cell wall biogenesis/degradation</keyword>
<feature type="transmembrane region" description="Helical" evidence="15">
    <location>
        <begin position="9"/>
        <end position="27"/>
    </location>
</feature>
<dbReference type="Pfam" id="PF02875">
    <property type="entry name" value="Mur_ligase_C"/>
    <property type="match status" value="1"/>
</dbReference>
<keyword evidence="6 14" id="KW-0132">Cell division</keyword>
<keyword evidence="20" id="KW-1185">Reference proteome</keyword>
<protein>
    <recommendedName>
        <fullName evidence="3 14">UDP-N-acetylmuramate--L-alanine ligase</fullName>
        <ecNumber evidence="3 14">6.3.2.8</ecNumber>
    </recommendedName>
    <alternativeName>
        <fullName evidence="14">UDP-N-acetylmuramoyl-L-alanine synthetase</fullName>
    </alternativeName>
</protein>
<comment type="caution">
    <text evidence="19">The sequence shown here is derived from an EMBL/GenBank/DDBJ whole genome shotgun (WGS) entry which is preliminary data.</text>
</comment>
<dbReference type="InterPro" id="IPR000713">
    <property type="entry name" value="Mur_ligase_N"/>
</dbReference>
<accession>A0A917J562</accession>
<reference evidence="19" key="2">
    <citation type="submission" date="2020-09" db="EMBL/GenBank/DDBJ databases">
        <authorList>
            <person name="Sun Q."/>
            <person name="Sedlacek I."/>
        </authorList>
    </citation>
    <scope>NUCLEOTIDE SEQUENCE</scope>
    <source>
        <strain evidence="19">CCM 8711</strain>
    </source>
</reference>
<evidence type="ECO:0000256" key="2">
    <source>
        <dbReference type="ARBA" id="ARBA00004752"/>
    </source>
</evidence>
<dbReference type="InterPro" id="IPR050061">
    <property type="entry name" value="MurCDEF_pg_biosynth"/>
</dbReference>
<evidence type="ECO:0000313" key="19">
    <source>
        <dbReference type="EMBL" id="GGI49283.1"/>
    </source>
</evidence>
<comment type="subcellular location">
    <subcellularLocation>
        <location evidence="1 14">Cytoplasm</location>
    </subcellularLocation>
</comment>
<evidence type="ECO:0000256" key="13">
    <source>
        <dbReference type="ARBA" id="ARBA00047833"/>
    </source>
</evidence>
<evidence type="ECO:0000256" key="9">
    <source>
        <dbReference type="ARBA" id="ARBA00022960"/>
    </source>
</evidence>
<dbReference type="HAMAP" id="MF_00046">
    <property type="entry name" value="MurC"/>
    <property type="match status" value="1"/>
</dbReference>
<evidence type="ECO:0000256" key="3">
    <source>
        <dbReference type="ARBA" id="ARBA00012211"/>
    </source>
</evidence>
<reference evidence="19" key="1">
    <citation type="journal article" date="2014" name="Int. J. Syst. Evol. Microbiol.">
        <title>Complete genome sequence of Corynebacterium casei LMG S-19264T (=DSM 44701T), isolated from a smear-ripened cheese.</title>
        <authorList>
            <consortium name="US DOE Joint Genome Institute (JGI-PGF)"/>
            <person name="Walter F."/>
            <person name="Albersmeier A."/>
            <person name="Kalinowski J."/>
            <person name="Ruckert C."/>
        </authorList>
    </citation>
    <scope>NUCLEOTIDE SEQUENCE</scope>
    <source>
        <strain evidence="19">CCM 8711</strain>
    </source>
</reference>
<proteinExistence type="inferred from homology"/>
<dbReference type="GO" id="GO:0005737">
    <property type="term" value="C:cytoplasm"/>
    <property type="evidence" value="ECO:0007669"/>
    <property type="project" value="UniProtKB-SubCell"/>
</dbReference>
<evidence type="ECO:0000256" key="6">
    <source>
        <dbReference type="ARBA" id="ARBA00022618"/>
    </source>
</evidence>
<dbReference type="Gene3D" id="3.90.190.20">
    <property type="entry name" value="Mur ligase, C-terminal domain"/>
    <property type="match status" value="1"/>
</dbReference>
<dbReference type="InterPro" id="IPR005758">
    <property type="entry name" value="UDP-N-AcMur_Ala_ligase_MurC"/>
</dbReference>
<keyword evidence="9 14" id="KW-0133">Cell shape</keyword>
<dbReference type="Gene3D" id="3.40.1190.10">
    <property type="entry name" value="Mur-like, catalytic domain"/>
    <property type="match status" value="1"/>
</dbReference>
<feature type="domain" description="Mur ligase central" evidence="18">
    <location>
        <begin position="119"/>
        <end position="291"/>
    </location>
</feature>
<evidence type="ECO:0000256" key="12">
    <source>
        <dbReference type="ARBA" id="ARBA00023316"/>
    </source>
</evidence>
<comment type="pathway">
    <text evidence="2 14">Cell wall biogenesis; peptidoglycan biosynthesis.</text>
</comment>
<evidence type="ECO:0000259" key="16">
    <source>
        <dbReference type="Pfam" id="PF01225"/>
    </source>
</evidence>
<dbReference type="NCBIfam" id="TIGR01082">
    <property type="entry name" value="murC"/>
    <property type="match status" value="1"/>
</dbReference>
<dbReference type="AlphaFoldDB" id="A0A917J562"/>
<keyword evidence="11 14" id="KW-0131">Cell cycle</keyword>
<evidence type="ECO:0000313" key="20">
    <source>
        <dbReference type="Proteomes" id="UP000662074"/>
    </source>
</evidence>
<keyword evidence="15" id="KW-0812">Transmembrane</keyword>
<feature type="binding site" evidence="14">
    <location>
        <begin position="121"/>
        <end position="127"/>
    </location>
    <ligand>
        <name>ATP</name>
        <dbReference type="ChEBI" id="CHEBI:30616"/>
    </ligand>
</feature>
<dbReference type="EMBL" id="BMDO01000001">
    <property type="protein sequence ID" value="GGI49283.1"/>
    <property type="molecule type" value="Genomic_DNA"/>
</dbReference>
<dbReference type="SUPFAM" id="SSF51984">
    <property type="entry name" value="MurCD N-terminal domain"/>
    <property type="match status" value="1"/>
</dbReference>
<dbReference type="GO" id="GO:0071555">
    <property type="term" value="P:cell wall organization"/>
    <property type="evidence" value="ECO:0007669"/>
    <property type="project" value="UniProtKB-KW"/>
</dbReference>
<name>A0A917J562_9SPHI</name>
<evidence type="ECO:0000256" key="5">
    <source>
        <dbReference type="ARBA" id="ARBA00022598"/>
    </source>
</evidence>
<comment type="catalytic activity">
    <reaction evidence="13 14">
        <text>UDP-N-acetyl-alpha-D-muramate + L-alanine + ATP = UDP-N-acetyl-alpha-D-muramoyl-L-alanine + ADP + phosphate + H(+)</text>
        <dbReference type="Rhea" id="RHEA:23372"/>
        <dbReference type="ChEBI" id="CHEBI:15378"/>
        <dbReference type="ChEBI" id="CHEBI:30616"/>
        <dbReference type="ChEBI" id="CHEBI:43474"/>
        <dbReference type="ChEBI" id="CHEBI:57972"/>
        <dbReference type="ChEBI" id="CHEBI:70757"/>
        <dbReference type="ChEBI" id="CHEBI:83898"/>
        <dbReference type="ChEBI" id="CHEBI:456216"/>
        <dbReference type="EC" id="6.3.2.8"/>
    </reaction>
</comment>
<dbReference type="SUPFAM" id="SSF53244">
    <property type="entry name" value="MurD-like peptide ligases, peptide-binding domain"/>
    <property type="match status" value="1"/>
</dbReference>
<evidence type="ECO:0000259" key="17">
    <source>
        <dbReference type="Pfam" id="PF02875"/>
    </source>
</evidence>
<evidence type="ECO:0000256" key="4">
    <source>
        <dbReference type="ARBA" id="ARBA00022490"/>
    </source>
</evidence>
<dbReference type="GO" id="GO:0008763">
    <property type="term" value="F:UDP-N-acetylmuramate-L-alanine ligase activity"/>
    <property type="evidence" value="ECO:0007669"/>
    <property type="project" value="UniProtKB-UniRule"/>
</dbReference>
<dbReference type="EC" id="6.3.2.8" evidence="3 14"/>
<evidence type="ECO:0000256" key="1">
    <source>
        <dbReference type="ARBA" id="ARBA00004496"/>
    </source>
</evidence>
<keyword evidence="5 14" id="KW-0436">Ligase</keyword>
<evidence type="ECO:0000256" key="15">
    <source>
        <dbReference type="SAM" id="Phobius"/>
    </source>
</evidence>
<keyword evidence="15" id="KW-1133">Transmembrane helix</keyword>
<comment type="similarity">
    <text evidence="14">Belongs to the MurCDEF family.</text>
</comment>
<keyword evidence="15" id="KW-0472">Membrane</keyword>